<dbReference type="InterPro" id="IPR024775">
    <property type="entry name" value="DinB-like"/>
</dbReference>
<name>A0ABY4RSK6_9BACL</name>
<reference evidence="2" key="2">
    <citation type="journal article" date="2021" name="J Anim Sci Technol">
        <title>Complete genome sequence of Paenibacillus konkukensis sp. nov. SK3146 as a potential probiotic strain.</title>
        <authorList>
            <person name="Jung H.I."/>
            <person name="Park S."/>
            <person name="Niu K.M."/>
            <person name="Lee S.W."/>
            <person name="Kothari D."/>
            <person name="Yi K.J."/>
            <person name="Kim S.K."/>
        </authorList>
    </citation>
    <scope>NUCLEOTIDE SEQUENCE</scope>
    <source>
        <strain evidence="2">SK3146</strain>
    </source>
</reference>
<dbReference type="Proteomes" id="UP001057134">
    <property type="component" value="Chromosome"/>
</dbReference>
<evidence type="ECO:0000313" key="3">
    <source>
        <dbReference type="Proteomes" id="UP001057134"/>
    </source>
</evidence>
<sequence length="159" mass="18728">MAMITDASNDLERLTFFISNLIPYSDDVLRKQIVGKWSIQDIISHIMGWDKNFITTLDRIINNEEVKLEEHHDVQAFNEASVTFGRNIEPHDLLQEAISQRRQLVLKLNMVSETAFIRQFHNSAYTLETFLREMFIGHDKHHQEQILRHLQTVTLNNQQ</sequence>
<dbReference type="Pfam" id="PF12867">
    <property type="entry name" value="DinB_2"/>
    <property type="match status" value="1"/>
</dbReference>
<dbReference type="EMBL" id="CP027059">
    <property type="protein sequence ID" value="UQZ85546.1"/>
    <property type="molecule type" value="Genomic_DNA"/>
</dbReference>
<dbReference type="Gene3D" id="1.20.120.450">
    <property type="entry name" value="dinb family like domain"/>
    <property type="match status" value="1"/>
</dbReference>
<gene>
    <name evidence="2" type="ORF">SK3146_04835</name>
</gene>
<evidence type="ECO:0000259" key="1">
    <source>
        <dbReference type="Pfam" id="PF12867"/>
    </source>
</evidence>
<dbReference type="InterPro" id="IPR034660">
    <property type="entry name" value="DinB/YfiT-like"/>
</dbReference>
<dbReference type="SUPFAM" id="SSF109854">
    <property type="entry name" value="DinB/YfiT-like putative metalloenzymes"/>
    <property type="match status" value="1"/>
</dbReference>
<feature type="domain" description="DinB-like" evidence="1">
    <location>
        <begin position="25"/>
        <end position="146"/>
    </location>
</feature>
<proteinExistence type="predicted"/>
<evidence type="ECO:0000313" key="2">
    <source>
        <dbReference type="EMBL" id="UQZ85546.1"/>
    </source>
</evidence>
<accession>A0ABY4RSK6</accession>
<keyword evidence="3" id="KW-1185">Reference proteome</keyword>
<organism evidence="2 3">
    <name type="scientific">Paenibacillus konkukensis</name>
    <dbReference type="NCBI Taxonomy" id="2020716"/>
    <lineage>
        <taxon>Bacteria</taxon>
        <taxon>Bacillati</taxon>
        <taxon>Bacillota</taxon>
        <taxon>Bacilli</taxon>
        <taxon>Bacillales</taxon>
        <taxon>Paenibacillaceae</taxon>
        <taxon>Paenibacillus</taxon>
    </lineage>
</organism>
<protein>
    <recommendedName>
        <fullName evidence="1">DinB-like domain-containing protein</fullName>
    </recommendedName>
</protein>
<reference evidence="2" key="1">
    <citation type="submission" date="2018-02" db="EMBL/GenBank/DDBJ databases">
        <authorList>
            <person name="Kim S.-K."/>
            <person name="Jung H.-I."/>
            <person name="Lee S.-W."/>
        </authorList>
    </citation>
    <scope>NUCLEOTIDE SEQUENCE</scope>
    <source>
        <strain evidence="2">SK3146</strain>
    </source>
</reference>